<keyword evidence="1" id="KW-1133">Transmembrane helix</keyword>
<evidence type="ECO:0000313" key="3">
    <source>
        <dbReference type="Proteomes" id="UP000276133"/>
    </source>
</evidence>
<dbReference type="EMBL" id="REGN01003794">
    <property type="protein sequence ID" value="RNA20736.1"/>
    <property type="molecule type" value="Genomic_DNA"/>
</dbReference>
<evidence type="ECO:0000256" key="1">
    <source>
        <dbReference type="SAM" id="Phobius"/>
    </source>
</evidence>
<organism evidence="2 3">
    <name type="scientific">Brachionus plicatilis</name>
    <name type="common">Marine rotifer</name>
    <name type="synonym">Brachionus muelleri</name>
    <dbReference type="NCBI Taxonomy" id="10195"/>
    <lineage>
        <taxon>Eukaryota</taxon>
        <taxon>Metazoa</taxon>
        <taxon>Spiralia</taxon>
        <taxon>Gnathifera</taxon>
        <taxon>Rotifera</taxon>
        <taxon>Eurotatoria</taxon>
        <taxon>Monogononta</taxon>
        <taxon>Pseudotrocha</taxon>
        <taxon>Ploima</taxon>
        <taxon>Brachionidae</taxon>
        <taxon>Brachionus</taxon>
    </lineage>
</organism>
<gene>
    <name evidence="2" type="ORF">BpHYR1_027275</name>
</gene>
<keyword evidence="1" id="KW-0812">Transmembrane</keyword>
<accession>A0A3M7RB03</accession>
<keyword evidence="1" id="KW-0472">Membrane</keyword>
<dbReference type="Proteomes" id="UP000276133">
    <property type="component" value="Unassembled WGS sequence"/>
</dbReference>
<reference evidence="2 3" key="1">
    <citation type="journal article" date="2018" name="Sci. Rep.">
        <title>Genomic signatures of local adaptation to the degree of environmental predictability in rotifers.</title>
        <authorList>
            <person name="Franch-Gras L."/>
            <person name="Hahn C."/>
            <person name="Garcia-Roger E.M."/>
            <person name="Carmona M.J."/>
            <person name="Serra M."/>
            <person name="Gomez A."/>
        </authorList>
    </citation>
    <scope>NUCLEOTIDE SEQUENCE [LARGE SCALE GENOMIC DNA]</scope>
    <source>
        <strain evidence="2">HYR1</strain>
    </source>
</reference>
<sequence length="68" mass="7854">MPLMHLDFMATKILKFILVYVYFGPTETVTVLKVFKFFNLNLFSKKMCGVVDMQMSLENTSVGILQKL</sequence>
<dbReference type="AlphaFoldDB" id="A0A3M7RB03"/>
<evidence type="ECO:0000313" key="2">
    <source>
        <dbReference type="EMBL" id="RNA20736.1"/>
    </source>
</evidence>
<feature type="transmembrane region" description="Helical" evidence="1">
    <location>
        <begin position="13"/>
        <end position="35"/>
    </location>
</feature>
<name>A0A3M7RB03_BRAPC</name>
<protein>
    <submittedName>
        <fullName evidence="2">Uncharacterized protein</fullName>
    </submittedName>
</protein>
<keyword evidence="3" id="KW-1185">Reference proteome</keyword>
<proteinExistence type="predicted"/>
<comment type="caution">
    <text evidence="2">The sequence shown here is derived from an EMBL/GenBank/DDBJ whole genome shotgun (WGS) entry which is preliminary data.</text>
</comment>